<feature type="compositionally biased region" description="Low complexity" evidence="5">
    <location>
        <begin position="1"/>
        <end position="30"/>
    </location>
</feature>
<feature type="region of interest" description="Disordered" evidence="5">
    <location>
        <begin position="206"/>
        <end position="293"/>
    </location>
</feature>
<dbReference type="SMART" id="SM00398">
    <property type="entry name" value="HMG"/>
    <property type="match status" value="1"/>
</dbReference>
<feature type="compositionally biased region" description="Polar residues" evidence="5">
    <location>
        <begin position="446"/>
        <end position="466"/>
    </location>
</feature>
<dbReference type="GO" id="GO:0000122">
    <property type="term" value="P:negative regulation of transcription by RNA polymerase II"/>
    <property type="evidence" value="ECO:0007669"/>
    <property type="project" value="TreeGrafter"/>
</dbReference>
<protein>
    <recommendedName>
        <fullName evidence="6">HMG box domain-containing protein</fullName>
    </recommendedName>
</protein>
<keyword evidence="4" id="KW-0539">Nucleus</keyword>
<feature type="region of interest" description="Disordered" evidence="5">
    <location>
        <begin position="632"/>
        <end position="658"/>
    </location>
</feature>
<dbReference type="Pfam" id="PF00505">
    <property type="entry name" value="HMG_box"/>
    <property type="match status" value="1"/>
</dbReference>
<dbReference type="Proteomes" id="UP001305414">
    <property type="component" value="Unassembled WGS sequence"/>
</dbReference>
<evidence type="ECO:0000256" key="2">
    <source>
        <dbReference type="ARBA" id="ARBA00023125"/>
    </source>
</evidence>
<proteinExistence type="predicted"/>
<dbReference type="GO" id="GO:0005634">
    <property type="term" value="C:nucleus"/>
    <property type="evidence" value="ECO:0007669"/>
    <property type="project" value="UniProtKB-UniRule"/>
</dbReference>
<comment type="caution">
    <text evidence="7">The sequence shown here is derived from an EMBL/GenBank/DDBJ whole genome shotgun (WGS) entry which is preliminary data.</text>
</comment>
<evidence type="ECO:0000256" key="4">
    <source>
        <dbReference type="PROSITE-ProRule" id="PRU00267"/>
    </source>
</evidence>
<dbReference type="AlphaFoldDB" id="A0AAN7UNY0"/>
<keyword evidence="1" id="KW-0805">Transcription regulation</keyword>
<feature type="compositionally biased region" description="Polar residues" evidence="5">
    <location>
        <begin position="222"/>
        <end position="233"/>
    </location>
</feature>
<evidence type="ECO:0000313" key="8">
    <source>
        <dbReference type="Proteomes" id="UP001305414"/>
    </source>
</evidence>
<sequence>MTDTASISSDHYASSSSSSYAPSLQHSSASGRFSSVSQHRPPGLKINTTLPRRPHSQPVMAASDPGENDGNIAATKPLLLPISGSSSYTYQHDEFNELRNKKRGKSIDTDEANQPSLSKLSLYTPTTARSDGPRDLICLCAKAPKVPRPRNAFILYRQAWQGHFAAQHPGLANPEISKLIGEKWREQPESVKNEWKQLAEKEKVRHQLQYPGYRYQPRRGGKNSSGRPTSSSGDAPGRCPKCGGRYIATPRTPTTPFRIASPPSSKRPTNMQSYTNADHQRHGSISGGSMQVDPHARRYTQPQLRDTEEDYTAMSPIAAPHPGMLPDTKRRRYNGPPVYVPASPHMGYAPVDPRYAQHPAIGGPPVSATGYGPGHIPRPSLQHRSGHYTGHTASTHMQPPPPPRPSMSYQAVSTPNRPNSGFDESLRLPPLQTQVNESPAAEHRTTNQTDNANPGSGSVRQQHQPHASSSSASSIPQKWPFLLKLDLLRSISPPLRPPGLGGPHFETRGPIIAVEGAPTQMLKDVAAVIEKALSVSAEFAVRVWSEDTSTAIAHSSPEPHSSSSGSSEANNNNNNNNNDKEGVEHGGNAAALQKKSLSLISPIANYVARMLKWHKTSEDLIRYITSFPINHRTSGSTDGNGTSSAVSTSNNTSSPSHRLPVAILSDGYSLTFSDRYASALHVNDAYRATIIGNGWRQCGAASPADDVPGGGNGAGGVEIACPGVMILRVPDAGRVDEKLERRLGFEIAEWVRGGVSRLGLGRCNSSPLPLLLLHGLWRGINAFNSKKGKNWVEL</sequence>
<evidence type="ECO:0000256" key="1">
    <source>
        <dbReference type="ARBA" id="ARBA00023015"/>
    </source>
</evidence>
<dbReference type="InterPro" id="IPR050140">
    <property type="entry name" value="SRY-related_HMG-box_TF-like"/>
</dbReference>
<keyword evidence="3" id="KW-0804">Transcription</keyword>
<dbReference type="GO" id="GO:0030154">
    <property type="term" value="P:cell differentiation"/>
    <property type="evidence" value="ECO:0007669"/>
    <property type="project" value="TreeGrafter"/>
</dbReference>
<dbReference type="EMBL" id="JAWHQM010000067">
    <property type="protein sequence ID" value="KAK5636355.1"/>
    <property type="molecule type" value="Genomic_DNA"/>
</dbReference>
<reference evidence="7 8" key="1">
    <citation type="submission" date="2023-10" db="EMBL/GenBank/DDBJ databases">
        <title>Draft genome sequence of Xylaria bambusicola isolate GMP-LS, the root and basal stem rot pathogen of sugarcane in Indonesia.</title>
        <authorList>
            <person name="Selvaraj P."/>
            <person name="Muralishankar V."/>
            <person name="Muruganantham S."/>
            <person name="Sp S."/>
            <person name="Haryani S."/>
            <person name="Lau K.J.X."/>
            <person name="Naqvi N.I."/>
        </authorList>
    </citation>
    <scope>NUCLEOTIDE SEQUENCE [LARGE SCALE GENOMIC DNA]</scope>
    <source>
        <strain evidence="7">GMP-LS</strain>
    </source>
</reference>
<feature type="region of interest" description="Disordered" evidence="5">
    <location>
        <begin position="1"/>
        <end position="73"/>
    </location>
</feature>
<dbReference type="PROSITE" id="PS50118">
    <property type="entry name" value="HMG_BOX_2"/>
    <property type="match status" value="1"/>
</dbReference>
<keyword evidence="2 4" id="KW-0238">DNA-binding</keyword>
<dbReference type="PANTHER" id="PTHR10270">
    <property type="entry name" value="SOX TRANSCRIPTION FACTOR"/>
    <property type="match status" value="1"/>
</dbReference>
<feature type="compositionally biased region" description="Polar residues" evidence="5">
    <location>
        <begin position="262"/>
        <end position="277"/>
    </location>
</feature>
<evidence type="ECO:0000256" key="5">
    <source>
        <dbReference type="SAM" id="MobiDB-lite"/>
    </source>
</evidence>
<gene>
    <name evidence="7" type="ORF">RRF57_012067</name>
</gene>
<dbReference type="InterPro" id="IPR009071">
    <property type="entry name" value="HMG_box_dom"/>
</dbReference>
<keyword evidence="8" id="KW-1185">Reference proteome</keyword>
<dbReference type="GO" id="GO:0001228">
    <property type="term" value="F:DNA-binding transcription activator activity, RNA polymerase II-specific"/>
    <property type="evidence" value="ECO:0007669"/>
    <property type="project" value="TreeGrafter"/>
</dbReference>
<organism evidence="7 8">
    <name type="scientific">Xylaria bambusicola</name>
    <dbReference type="NCBI Taxonomy" id="326684"/>
    <lineage>
        <taxon>Eukaryota</taxon>
        <taxon>Fungi</taxon>
        <taxon>Dikarya</taxon>
        <taxon>Ascomycota</taxon>
        <taxon>Pezizomycotina</taxon>
        <taxon>Sordariomycetes</taxon>
        <taxon>Xylariomycetidae</taxon>
        <taxon>Xylariales</taxon>
        <taxon>Xylariaceae</taxon>
        <taxon>Xylaria</taxon>
    </lineage>
</organism>
<dbReference type="GO" id="GO:0000978">
    <property type="term" value="F:RNA polymerase II cis-regulatory region sequence-specific DNA binding"/>
    <property type="evidence" value="ECO:0007669"/>
    <property type="project" value="TreeGrafter"/>
</dbReference>
<evidence type="ECO:0000256" key="3">
    <source>
        <dbReference type="ARBA" id="ARBA00023163"/>
    </source>
</evidence>
<dbReference type="PANTHER" id="PTHR10270:SF320">
    <property type="entry name" value="BOX TRANSCRIPTIONAL REGULATOR, PUTATIVE (AFU_ORTHOLOGUE AFUA_4G10820)-RELATED"/>
    <property type="match status" value="1"/>
</dbReference>
<feature type="compositionally biased region" description="Polar residues" evidence="5">
    <location>
        <begin position="407"/>
        <end position="419"/>
    </location>
</feature>
<dbReference type="CDD" id="cd01389">
    <property type="entry name" value="HMG-box_ROX1-like"/>
    <property type="match status" value="1"/>
</dbReference>
<feature type="DNA-binding region" description="HMG box" evidence="4">
    <location>
        <begin position="146"/>
        <end position="214"/>
    </location>
</feature>
<dbReference type="Gene3D" id="1.10.30.10">
    <property type="entry name" value="High mobility group box domain"/>
    <property type="match status" value="1"/>
</dbReference>
<dbReference type="SUPFAM" id="SSF47095">
    <property type="entry name" value="HMG-box"/>
    <property type="match status" value="1"/>
</dbReference>
<evidence type="ECO:0000259" key="6">
    <source>
        <dbReference type="PROSITE" id="PS50118"/>
    </source>
</evidence>
<dbReference type="InterPro" id="IPR036910">
    <property type="entry name" value="HMG_box_dom_sf"/>
</dbReference>
<dbReference type="FunFam" id="1.10.30.10:FF:000041">
    <property type="entry name" value="HMG box family protein"/>
    <property type="match status" value="1"/>
</dbReference>
<feature type="domain" description="HMG box" evidence="6">
    <location>
        <begin position="146"/>
        <end position="214"/>
    </location>
</feature>
<evidence type="ECO:0000313" key="7">
    <source>
        <dbReference type="EMBL" id="KAK5636355.1"/>
    </source>
</evidence>
<accession>A0AAN7UNY0</accession>
<feature type="compositionally biased region" description="Low complexity" evidence="5">
    <location>
        <begin position="633"/>
        <end position="656"/>
    </location>
</feature>
<feature type="region of interest" description="Disordered" evidence="5">
    <location>
        <begin position="360"/>
        <end position="475"/>
    </location>
</feature>
<feature type="compositionally biased region" description="Low complexity" evidence="5">
    <location>
        <begin position="553"/>
        <end position="577"/>
    </location>
</feature>
<feature type="region of interest" description="Disordered" evidence="5">
    <location>
        <begin position="551"/>
        <end position="585"/>
    </location>
</feature>
<name>A0AAN7UNY0_9PEZI</name>